<dbReference type="EMBL" id="JAQIFT010000074">
    <property type="protein sequence ID" value="MDA3734223.1"/>
    <property type="molecule type" value="Genomic_DNA"/>
</dbReference>
<dbReference type="InterPro" id="IPR003689">
    <property type="entry name" value="ZIP"/>
</dbReference>
<evidence type="ECO:0000256" key="2">
    <source>
        <dbReference type="ARBA" id="ARBA00006939"/>
    </source>
</evidence>
<comment type="caution">
    <text evidence="9">The sequence shown here is derived from an EMBL/GenBank/DDBJ whole genome shotgun (WGS) entry which is preliminary data.</text>
</comment>
<feature type="transmembrane region" description="Helical" evidence="8">
    <location>
        <begin position="222"/>
        <end position="241"/>
    </location>
</feature>
<evidence type="ECO:0000256" key="4">
    <source>
        <dbReference type="ARBA" id="ARBA00022692"/>
    </source>
</evidence>
<feature type="transmembrane region" description="Helical" evidence="8">
    <location>
        <begin position="103"/>
        <end position="127"/>
    </location>
</feature>
<keyword evidence="5" id="KW-0862">Zinc</keyword>
<feature type="transmembrane region" description="Helical" evidence="8">
    <location>
        <begin position="193"/>
        <end position="210"/>
    </location>
</feature>
<feature type="transmembrane region" description="Helical" evidence="8">
    <location>
        <begin position="133"/>
        <end position="155"/>
    </location>
</feature>
<evidence type="ECO:0000256" key="6">
    <source>
        <dbReference type="ARBA" id="ARBA00022989"/>
    </source>
</evidence>
<comment type="similarity">
    <text evidence="2">Belongs to the ZIP transporter (TC 2.A.5) family.</text>
</comment>
<dbReference type="GO" id="GO:0005385">
    <property type="term" value="F:zinc ion transmembrane transporter activity"/>
    <property type="evidence" value="ECO:0007669"/>
    <property type="project" value="TreeGrafter"/>
</dbReference>
<dbReference type="PANTHER" id="PTHR11040:SF211">
    <property type="entry name" value="ZINC TRANSPORTER ZIP11"/>
    <property type="match status" value="1"/>
</dbReference>
<evidence type="ECO:0000313" key="10">
    <source>
        <dbReference type="Proteomes" id="UP001169242"/>
    </source>
</evidence>
<proteinExistence type="inferred from homology"/>
<evidence type="ECO:0000256" key="5">
    <source>
        <dbReference type="ARBA" id="ARBA00022833"/>
    </source>
</evidence>
<evidence type="ECO:0000313" key="9">
    <source>
        <dbReference type="EMBL" id="MDA3734223.1"/>
    </source>
</evidence>
<evidence type="ECO:0000256" key="7">
    <source>
        <dbReference type="ARBA" id="ARBA00023136"/>
    </source>
</evidence>
<feature type="transmembrane region" description="Helical" evidence="8">
    <location>
        <begin position="35"/>
        <end position="59"/>
    </location>
</feature>
<evidence type="ECO:0000256" key="1">
    <source>
        <dbReference type="ARBA" id="ARBA00004651"/>
    </source>
</evidence>
<keyword evidence="7 8" id="KW-0472">Membrane</keyword>
<feature type="transmembrane region" description="Helical" evidence="8">
    <location>
        <begin position="167"/>
        <end position="187"/>
    </location>
</feature>
<dbReference type="RefSeq" id="WP_053982709.1">
    <property type="nucleotide sequence ID" value="NZ_JAQIFT010000074.1"/>
</dbReference>
<keyword evidence="10" id="KW-1185">Reference proteome</keyword>
<sequence>MNIGSMILLALLAEGSGVLIGIVLYYLFDIKSKRLIGMLFGTTSGIMIAMICFDVLPHATKSGETTLMIIGVAIGILIGLFLEDLTDLLGNGIGGKQNKTAHTGLMLILGIAIHNIPEGIALGTLGATSPETIMQFAFVMCIHSIPEAIAIAIPLKAGKTSGKVVGCIPLVLGGIMAVGAGIGYVMSQVASDFITVVLGLAAGIILYIVCEELIPESRKIWNGRMTTVATIIGIILGMLLIG</sequence>
<dbReference type="Pfam" id="PF02535">
    <property type="entry name" value="Zip"/>
    <property type="match status" value="1"/>
</dbReference>
<protein>
    <submittedName>
        <fullName evidence="9">ZIP family metal transporter</fullName>
    </submittedName>
</protein>
<keyword evidence="6 8" id="KW-1133">Transmembrane helix</keyword>
<keyword evidence="4 8" id="KW-0812">Transmembrane</keyword>
<dbReference type="AlphaFoldDB" id="A0AA42J468"/>
<name>A0AA42J468_9FIRM</name>
<gene>
    <name evidence="9" type="ORF">PBV87_22370</name>
</gene>
<dbReference type="PANTHER" id="PTHR11040">
    <property type="entry name" value="ZINC/IRON TRANSPORTER"/>
    <property type="match status" value="1"/>
</dbReference>
<accession>A0AA42J468</accession>
<dbReference type="GO" id="GO:0005886">
    <property type="term" value="C:plasma membrane"/>
    <property type="evidence" value="ECO:0007669"/>
    <property type="project" value="UniProtKB-SubCell"/>
</dbReference>
<feature type="transmembrane region" description="Helical" evidence="8">
    <location>
        <begin position="6"/>
        <end position="28"/>
    </location>
</feature>
<feature type="transmembrane region" description="Helical" evidence="8">
    <location>
        <begin position="65"/>
        <end position="82"/>
    </location>
</feature>
<evidence type="ECO:0000256" key="3">
    <source>
        <dbReference type="ARBA" id="ARBA00022475"/>
    </source>
</evidence>
<keyword evidence="3" id="KW-1003">Cell membrane</keyword>
<reference evidence="9" key="1">
    <citation type="journal article" date="2023" name="Int. J. Syst. Evol. Microbiol.">
        <title>&lt;i&gt;Holtiella tumoricola&lt;/i&gt; gen. nov. sp. nov., isolated from a human clinical sample.</title>
        <authorList>
            <person name="Allen-Vercoe E."/>
            <person name="Daigneault M.C."/>
            <person name="Vancuren S.J."/>
            <person name="Cochrane K."/>
            <person name="O'Neal L.L."/>
            <person name="Sankaranarayanan K."/>
            <person name="Lawson P.A."/>
        </authorList>
    </citation>
    <scope>NUCLEOTIDE SEQUENCE</scope>
    <source>
        <strain evidence="9">CC70A</strain>
    </source>
</reference>
<organism evidence="9 10">
    <name type="scientific">Holtiella tumoricola</name>
    <dbReference type="NCBI Taxonomy" id="3018743"/>
    <lineage>
        <taxon>Bacteria</taxon>
        <taxon>Bacillati</taxon>
        <taxon>Bacillota</taxon>
        <taxon>Clostridia</taxon>
        <taxon>Lachnospirales</taxon>
        <taxon>Cellulosilyticaceae</taxon>
        <taxon>Holtiella</taxon>
    </lineage>
</organism>
<dbReference type="Proteomes" id="UP001169242">
    <property type="component" value="Unassembled WGS sequence"/>
</dbReference>
<evidence type="ECO:0000256" key="8">
    <source>
        <dbReference type="SAM" id="Phobius"/>
    </source>
</evidence>
<comment type="subcellular location">
    <subcellularLocation>
        <location evidence="1">Cell membrane</location>
        <topology evidence="1">Multi-pass membrane protein</topology>
    </subcellularLocation>
</comment>